<evidence type="ECO:0000256" key="1">
    <source>
        <dbReference type="ARBA" id="ARBA00001946"/>
    </source>
</evidence>
<dbReference type="GO" id="GO:0071543">
    <property type="term" value="P:diphosphoinositol polyphosphate metabolic process"/>
    <property type="evidence" value="ECO:0007669"/>
    <property type="project" value="TreeGrafter"/>
</dbReference>
<dbReference type="GO" id="GO:0008486">
    <property type="term" value="F:diphosphoinositol-polyphosphate diphosphatase activity"/>
    <property type="evidence" value="ECO:0007669"/>
    <property type="project" value="TreeGrafter"/>
</dbReference>
<dbReference type="CDD" id="cd04666">
    <property type="entry name" value="NUDIX_DIPP2_like_Nudt4"/>
    <property type="match status" value="1"/>
</dbReference>
<dbReference type="GO" id="GO:0005737">
    <property type="term" value="C:cytoplasm"/>
    <property type="evidence" value="ECO:0007669"/>
    <property type="project" value="TreeGrafter"/>
</dbReference>
<gene>
    <name evidence="6" type="ORF">TM5383_00162</name>
</gene>
<evidence type="ECO:0000313" key="6">
    <source>
        <dbReference type="EMBL" id="CUH82980.1"/>
    </source>
</evidence>
<dbReference type="OrthoDB" id="7066910at2"/>
<dbReference type="PANTHER" id="PTHR12629">
    <property type="entry name" value="DIPHOSPHOINOSITOL POLYPHOSPHATE PHOSPHOHYDROLASE"/>
    <property type="match status" value="1"/>
</dbReference>
<dbReference type="InterPro" id="IPR000086">
    <property type="entry name" value="NUDIX_hydrolase_dom"/>
</dbReference>
<protein>
    <submittedName>
        <fullName evidence="6">Putative NTP pyrophosphohydrolase</fullName>
    </submittedName>
</protein>
<sequence length="152" mass="17119">MQKTVRKAWNEYVQPLLYRPPQVQVAALPVRGKGKDKEVLLITSRGTGRWIIPKGWPMAGKSDAEAAAQEAWEEAGIKPQKVSPKPIGSYRYAKTGSQGIVTPIEAHVFLLKVDSLAKTYPELGQRKRKWFPPEEAAERVDEMGLKDLLRRL</sequence>
<proteinExistence type="predicted"/>
<dbReference type="RefSeq" id="WP_058317145.1">
    <property type="nucleotide sequence ID" value="NZ_JBMYKQ010000001.1"/>
</dbReference>
<organism evidence="6 7">
    <name type="scientific">Thalassovita mediterranea</name>
    <dbReference type="NCBI Taxonomy" id="340021"/>
    <lineage>
        <taxon>Bacteria</taxon>
        <taxon>Pseudomonadati</taxon>
        <taxon>Pseudomonadota</taxon>
        <taxon>Alphaproteobacteria</taxon>
        <taxon>Rhodobacterales</taxon>
        <taxon>Roseobacteraceae</taxon>
        <taxon>Thalassovita</taxon>
    </lineage>
</organism>
<name>A0A0P1GLH7_9RHOB</name>
<accession>A0A0P1GLH7</accession>
<dbReference type="GO" id="GO:1901909">
    <property type="term" value="P:diadenosine hexaphosphate catabolic process"/>
    <property type="evidence" value="ECO:0007669"/>
    <property type="project" value="TreeGrafter"/>
</dbReference>
<reference evidence="6 7" key="1">
    <citation type="submission" date="2015-09" db="EMBL/GenBank/DDBJ databases">
        <authorList>
            <consortium name="Swine Surveillance"/>
        </authorList>
    </citation>
    <scope>NUCLEOTIDE SEQUENCE [LARGE SCALE GENOMIC DNA]</scope>
    <source>
        <strain evidence="6 7">CECT 8383</strain>
    </source>
</reference>
<dbReference type="InterPro" id="IPR015797">
    <property type="entry name" value="NUDIX_hydrolase-like_dom_sf"/>
</dbReference>
<dbReference type="AlphaFoldDB" id="A0A0P1GLH7"/>
<keyword evidence="4" id="KW-0460">Magnesium</keyword>
<dbReference type="PANTHER" id="PTHR12629:SF0">
    <property type="entry name" value="DIPHOSPHOINOSITOL-POLYPHOSPHATE DIPHOSPHATASE"/>
    <property type="match status" value="1"/>
</dbReference>
<evidence type="ECO:0000259" key="5">
    <source>
        <dbReference type="PROSITE" id="PS51462"/>
    </source>
</evidence>
<dbReference type="Proteomes" id="UP000051681">
    <property type="component" value="Unassembled WGS sequence"/>
</dbReference>
<keyword evidence="7" id="KW-1185">Reference proteome</keyword>
<dbReference type="PROSITE" id="PS51462">
    <property type="entry name" value="NUDIX"/>
    <property type="match status" value="1"/>
</dbReference>
<dbReference type="GO" id="GO:0000298">
    <property type="term" value="F:endopolyphosphatase activity"/>
    <property type="evidence" value="ECO:0007669"/>
    <property type="project" value="TreeGrafter"/>
</dbReference>
<feature type="domain" description="Nudix hydrolase" evidence="5">
    <location>
        <begin position="20"/>
        <end position="152"/>
    </location>
</feature>
<evidence type="ECO:0000256" key="3">
    <source>
        <dbReference type="ARBA" id="ARBA00022801"/>
    </source>
</evidence>
<evidence type="ECO:0000256" key="2">
    <source>
        <dbReference type="ARBA" id="ARBA00022723"/>
    </source>
</evidence>
<dbReference type="GO" id="GO:0034431">
    <property type="term" value="F:bis(5'-adenosyl)-hexaphosphatase activity"/>
    <property type="evidence" value="ECO:0007669"/>
    <property type="project" value="TreeGrafter"/>
</dbReference>
<dbReference type="InterPro" id="IPR047198">
    <property type="entry name" value="DDP-like_NUDIX"/>
</dbReference>
<dbReference type="Gene3D" id="3.90.79.10">
    <property type="entry name" value="Nucleoside Triphosphate Pyrophosphohydrolase"/>
    <property type="match status" value="1"/>
</dbReference>
<dbReference type="GO" id="GO:1901911">
    <property type="term" value="P:adenosine 5'-(hexahydrogen pentaphosphate) catabolic process"/>
    <property type="evidence" value="ECO:0007669"/>
    <property type="project" value="TreeGrafter"/>
</dbReference>
<dbReference type="SUPFAM" id="SSF55811">
    <property type="entry name" value="Nudix"/>
    <property type="match status" value="1"/>
</dbReference>
<dbReference type="EMBL" id="CYSF01000001">
    <property type="protein sequence ID" value="CUH82980.1"/>
    <property type="molecule type" value="Genomic_DNA"/>
</dbReference>
<dbReference type="STRING" id="340021.TM5383_00162"/>
<dbReference type="GO" id="GO:0034432">
    <property type="term" value="F:bis(5'-adenosyl)-pentaphosphatase activity"/>
    <property type="evidence" value="ECO:0007669"/>
    <property type="project" value="TreeGrafter"/>
</dbReference>
<keyword evidence="2" id="KW-0479">Metal-binding</keyword>
<evidence type="ECO:0000313" key="7">
    <source>
        <dbReference type="Proteomes" id="UP000051681"/>
    </source>
</evidence>
<evidence type="ECO:0000256" key="4">
    <source>
        <dbReference type="ARBA" id="ARBA00022842"/>
    </source>
</evidence>
<dbReference type="Pfam" id="PF00293">
    <property type="entry name" value="NUDIX"/>
    <property type="match status" value="1"/>
</dbReference>
<dbReference type="GO" id="GO:0046872">
    <property type="term" value="F:metal ion binding"/>
    <property type="evidence" value="ECO:0007669"/>
    <property type="project" value="UniProtKB-KW"/>
</dbReference>
<keyword evidence="3 6" id="KW-0378">Hydrolase</keyword>
<comment type="cofactor">
    <cofactor evidence="1">
        <name>Mg(2+)</name>
        <dbReference type="ChEBI" id="CHEBI:18420"/>
    </cofactor>
</comment>
<dbReference type="GO" id="GO:1901907">
    <property type="term" value="P:diadenosine pentaphosphate catabolic process"/>
    <property type="evidence" value="ECO:0007669"/>
    <property type="project" value="TreeGrafter"/>
</dbReference>